<evidence type="ECO:0000259" key="1">
    <source>
        <dbReference type="Pfam" id="PF03050"/>
    </source>
</evidence>
<dbReference type="InterPro" id="IPR004291">
    <property type="entry name" value="Transposase_IS66_central"/>
</dbReference>
<dbReference type="AlphaFoldDB" id="A0A223I0R5"/>
<name>A0A223I0R5_THETR</name>
<dbReference type="Proteomes" id="UP000214975">
    <property type="component" value="Chromosome"/>
</dbReference>
<evidence type="ECO:0000313" key="3">
    <source>
        <dbReference type="EMBL" id="AST58300.1"/>
    </source>
</evidence>
<evidence type="ECO:0000313" key="4">
    <source>
        <dbReference type="Proteomes" id="UP000214975"/>
    </source>
</evidence>
<dbReference type="Pfam" id="PF13817">
    <property type="entry name" value="DDE_Tnp_IS66_C"/>
    <property type="match status" value="1"/>
</dbReference>
<feature type="domain" description="Transposase IS66 central" evidence="1">
    <location>
        <begin position="1"/>
        <end position="75"/>
    </location>
</feature>
<feature type="domain" description="Transposase IS66 C-terminal" evidence="2">
    <location>
        <begin position="82"/>
        <end position="122"/>
    </location>
</feature>
<evidence type="ECO:0000259" key="2">
    <source>
        <dbReference type="Pfam" id="PF13817"/>
    </source>
</evidence>
<protein>
    <submittedName>
        <fullName evidence="3">Transposase</fullName>
    </submittedName>
</protein>
<reference evidence="3 4" key="1">
    <citation type="submission" date="2016-08" db="EMBL/GenBank/DDBJ databases">
        <title>A novel genetic cassette of butanologenic Thermoanaerobacterium thermosaccharolyticum that directly convert cellulose to butanol.</title>
        <authorList>
            <person name="Li T."/>
            <person name="He J."/>
        </authorList>
    </citation>
    <scope>NUCLEOTIDE SEQUENCE [LARGE SCALE GENOMIC DNA]</scope>
    <source>
        <strain evidence="3 4">TG57</strain>
    </source>
</reference>
<dbReference type="InterPro" id="IPR039552">
    <property type="entry name" value="IS66_C"/>
</dbReference>
<proteinExistence type="predicted"/>
<organism evidence="3 4">
    <name type="scientific">Thermoanaerobacterium thermosaccharolyticum</name>
    <name type="common">Clostridium thermosaccharolyticum</name>
    <dbReference type="NCBI Taxonomy" id="1517"/>
    <lineage>
        <taxon>Bacteria</taxon>
        <taxon>Bacillati</taxon>
        <taxon>Bacillota</taxon>
        <taxon>Clostridia</taxon>
        <taxon>Thermoanaerobacterales</taxon>
        <taxon>Thermoanaerobacteraceae</taxon>
        <taxon>Thermoanaerobacterium</taxon>
    </lineage>
</organism>
<dbReference type="PANTHER" id="PTHR33678:SF1">
    <property type="entry name" value="BLL1576 PROTEIN"/>
    <property type="match status" value="1"/>
</dbReference>
<dbReference type="EMBL" id="CP016893">
    <property type="protein sequence ID" value="AST58300.1"/>
    <property type="molecule type" value="Genomic_DNA"/>
</dbReference>
<gene>
    <name evidence="3" type="ORF">Thert_02400</name>
</gene>
<dbReference type="Pfam" id="PF03050">
    <property type="entry name" value="DDE_Tnp_IS66"/>
    <property type="match status" value="1"/>
</dbReference>
<dbReference type="PANTHER" id="PTHR33678">
    <property type="entry name" value="BLL1576 PROTEIN"/>
    <property type="match status" value="1"/>
</dbReference>
<accession>A0A223I0R5</accession>
<sequence>MDEFYSYLKYHMPRVLPKSVLGGAIRYCINQWYKLTAFLLDGRLEIDNNISERSIKPFVIGRKNWLFSNTPKGTRASATIYSIVETAKEKELNPFEYLKYLFEKLPNMDIEDKEALNEILPWSTSLPDCCR</sequence>
<dbReference type="InterPro" id="IPR052344">
    <property type="entry name" value="Transposase-related"/>
</dbReference>